<dbReference type="EMBL" id="JAGSND010000004">
    <property type="protein sequence ID" value="MBR0597741.1"/>
    <property type="molecule type" value="Genomic_DNA"/>
</dbReference>
<comment type="similarity">
    <text evidence="1">Belongs to the ribonucleoside diphosphate reductase class-2 family.</text>
</comment>
<keyword evidence="4" id="KW-0547">Nucleotide-binding</keyword>
<dbReference type="Pfam" id="PF12637">
    <property type="entry name" value="TSCPD"/>
    <property type="match status" value="1"/>
</dbReference>
<comment type="catalytic activity">
    <reaction evidence="5">
        <text>a 2'-deoxyribonucleoside 5'-diphosphate + [thioredoxin]-disulfide + H2O = a ribonucleoside 5'-diphosphate + [thioredoxin]-dithiol</text>
        <dbReference type="Rhea" id="RHEA:23252"/>
        <dbReference type="Rhea" id="RHEA-COMP:10698"/>
        <dbReference type="Rhea" id="RHEA-COMP:10700"/>
        <dbReference type="ChEBI" id="CHEBI:15377"/>
        <dbReference type="ChEBI" id="CHEBI:29950"/>
        <dbReference type="ChEBI" id="CHEBI:50058"/>
        <dbReference type="ChEBI" id="CHEBI:57930"/>
        <dbReference type="ChEBI" id="CHEBI:73316"/>
        <dbReference type="EC" id="1.17.4.1"/>
    </reaction>
</comment>
<dbReference type="RefSeq" id="WP_227017874.1">
    <property type="nucleotide sequence ID" value="NZ_JAGSND010000004.1"/>
</dbReference>
<protein>
    <recommendedName>
        <fullName evidence="2">ribonucleoside-diphosphate reductase</fullName>
        <ecNumber evidence="2">1.17.4.1</ecNumber>
    </recommendedName>
</protein>
<comment type="caution">
    <text evidence="7">The sequence shown here is derived from an EMBL/GenBank/DDBJ whole genome shotgun (WGS) entry which is preliminary data.</text>
</comment>
<dbReference type="AlphaFoldDB" id="A0A8J7VZT7"/>
<dbReference type="GO" id="GO:0000166">
    <property type="term" value="F:nucleotide binding"/>
    <property type="evidence" value="ECO:0007669"/>
    <property type="project" value="UniProtKB-KW"/>
</dbReference>
<evidence type="ECO:0000256" key="5">
    <source>
        <dbReference type="ARBA" id="ARBA00047754"/>
    </source>
</evidence>
<dbReference type="NCBIfam" id="TIGR03905">
    <property type="entry name" value="TIGR03905_4_Cys"/>
    <property type="match status" value="1"/>
</dbReference>
<keyword evidence="8" id="KW-1185">Reference proteome</keyword>
<name>A0A8J7VZT7_9FIRM</name>
<sequence length="91" mass="10094">MTYTYKTHGTCSSKIQLELEGNIVKKVEFVKGCNGNAQGIAKLVEGMSVEEIKDKLTGISCEGRPTSCPDQLAKAVEEAYRNQLEQLKERK</sequence>
<reference evidence="7" key="2">
    <citation type="submission" date="2021-04" db="EMBL/GenBank/DDBJ databases">
        <authorList>
            <person name="Liu J."/>
        </authorList>
    </citation>
    <scope>NUCLEOTIDE SEQUENCE</scope>
    <source>
        <strain evidence="7">BAD-6</strain>
    </source>
</reference>
<reference evidence="7" key="1">
    <citation type="submission" date="2021-04" db="EMBL/GenBank/DDBJ databases">
        <title>Sinoanaerobacter chloroacetimidivorans sp. nov., an obligate anaerobic bacterium isolated from anaerobic sludge.</title>
        <authorList>
            <person name="Bao Y."/>
        </authorList>
    </citation>
    <scope>NUCLEOTIDE SEQUENCE</scope>
    <source>
        <strain evidence="7">BAD-6</strain>
    </source>
</reference>
<dbReference type="Proteomes" id="UP000675664">
    <property type="component" value="Unassembled WGS sequence"/>
</dbReference>
<evidence type="ECO:0000256" key="3">
    <source>
        <dbReference type="ARBA" id="ARBA00022634"/>
    </source>
</evidence>
<accession>A0A8J7VZT7</accession>
<dbReference type="EC" id="1.17.4.1" evidence="2"/>
<evidence type="ECO:0000313" key="7">
    <source>
        <dbReference type="EMBL" id="MBR0597741.1"/>
    </source>
</evidence>
<evidence type="ECO:0000259" key="6">
    <source>
        <dbReference type="Pfam" id="PF12637"/>
    </source>
</evidence>
<proteinExistence type="inferred from homology"/>
<feature type="domain" description="TSCPD" evidence="6">
    <location>
        <begin position="4"/>
        <end position="80"/>
    </location>
</feature>
<evidence type="ECO:0000256" key="1">
    <source>
        <dbReference type="ARBA" id="ARBA00007405"/>
    </source>
</evidence>
<evidence type="ECO:0000313" key="8">
    <source>
        <dbReference type="Proteomes" id="UP000675664"/>
    </source>
</evidence>
<evidence type="ECO:0000256" key="2">
    <source>
        <dbReference type="ARBA" id="ARBA00012274"/>
    </source>
</evidence>
<dbReference type="InterPro" id="IPR023806">
    <property type="entry name" value="CHP03905"/>
</dbReference>
<evidence type="ECO:0000256" key="4">
    <source>
        <dbReference type="ARBA" id="ARBA00022741"/>
    </source>
</evidence>
<gene>
    <name evidence="7" type="ORF">KCX82_07650</name>
</gene>
<dbReference type="GO" id="GO:0071897">
    <property type="term" value="P:DNA biosynthetic process"/>
    <property type="evidence" value="ECO:0007669"/>
    <property type="project" value="UniProtKB-KW"/>
</dbReference>
<dbReference type="GO" id="GO:0004748">
    <property type="term" value="F:ribonucleoside-diphosphate reductase activity, thioredoxin disulfide as acceptor"/>
    <property type="evidence" value="ECO:0007669"/>
    <property type="project" value="UniProtKB-EC"/>
</dbReference>
<dbReference type="InterPro" id="IPR024434">
    <property type="entry name" value="TSCPD_dom"/>
</dbReference>
<organism evidence="7 8">
    <name type="scientific">Sinanaerobacter chloroacetimidivorans</name>
    <dbReference type="NCBI Taxonomy" id="2818044"/>
    <lineage>
        <taxon>Bacteria</taxon>
        <taxon>Bacillati</taxon>
        <taxon>Bacillota</taxon>
        <taxon>Clostridia</taxon>
        <taxon>Peptostreptococcales</taxon>
        <taxon>Anaerovoracaceae</taxon>
        <taxon>Sinanaerobacter</taxon>
    </lineage>
</organism>
<keyword evidence="3" id="KW-0237">DNA synthesis</keyword>